<dbReference type="FunFam" id="3.40.50.300:FF:000586">
    <property type="entry name" value="Rab family GTPase"/>
    <property type="match status" value="1"/>
</dbReference>
<evidence type="ECO:0000313" key="7">
    <source>
        <dbReference type="Proteomes" id="UP000663844"/>
    </source>
</evidence>
<proteinExistence type="predicted"/>
<dbReference type="Gene3D" id="3.40.50.300">
    <property type="entry name" value="P-loop containing nucleotide triphosphate hydrolases"/>
    <property type="match status" value="1"/>
</dbReference>
<evidence type="ECO:0000256" key="1">
    <source>
        <dbReference type="ARBA" id="ARBA00004308"/>
    </source>
</evidence>
<comment type="caution">
    <text evidence="6">The sequence shown here is derived from an EMBL/GenBank/DDBJ whole genome shotgun (WGS) entry which is preliminary data.</text>
</comment>
<gene>
    <name evidence="6" type="ORF">OXD698_LOCUS12809</name>
</gene>
<feature type="region of interest" description="Disordered" evidence="5">
    <location>
        <begin position="188"/>
        <end position="225"/>
    </location>
</feature>
<dbReference type="GO" id="GO:0005525">
    <property type="term" value="F:GTP binding"/>
    <property type="evidence" value="ECO:0007669"/>
    <property type="project" value="UniProtKB-KW"/>
</dbReference>
<dbReference type="SMART" id="SM00173">
    <property type="entry name" value="RAS"/>
    <property type="match status" value="1"/>
</dbReference>
<dbReference type="Pfam" id="PF00071">
    <property type="entry name" value="Ras"/>
    <property type="match status" value="1"/>
</dbReference>
<feature type="compositionally biased region" description="Basic residues" evidence="5">
    <location>
        <begin position="210"/>
        <end position="225"/>
    </location>
</feature>
<keyword evidence="4" id="KW-0472">Membrane</keyword>
<dbReference type="Proteomes" id="UP000663844">
    <property type="component" value="Unassembled WGS sequence"/>
</dbReference>
<dbReference type="InterPro" id="IPR027417">
    <property type="entry name" value="P-loop_NTPase"/>
</dbReference>
<dbReference type="InterPro" id="IPR050227">
    <property type="entry name" value="Rab"/>
</dbReference>
<dbReference type="SMART" id="SM00175">
    <property type="entry name" value="RAB"/>
    <property type="match status" value="1"/>
</dbReference>
<evidence type="ECO:0000256" key="5">
    <source>
        <dbReference type="SAM" id="MobiDB-lite"/>
    </source>
</evidence>
<dbReference type="InterPro" id="IPR001806">
    <property type="entry name" value="Small_GTPase"/>
</dbReference>
<dbReference type="GO" id="GO:0012505">
    <property type="term" value="C:endomembrane system"/>
    <property type="evidence" value="ECO:0007669"/>
    <property type="project" value="UniProtKB-SubCell"/>
</dbReference>
<dbReference type="AlphaFoldDB" id="A0A818VH66"/>
<comment type="subcellular location">
    <subcellularLocation>
        <location evidence="1">Endomembrane system</location>
    </subcellularLocation>
</comment>
<dbReference type="NCBIfam" id="TIGR00231">
    <property type="entry name" value="small_GTP"/>
    <property type="match status" value="1"/>
</dbReference>
<protein>
    <submittedName>
        <fullName evidence="6">Uncharacterized protein</fullName>
    </submittedName>
</protein>
<sequence length="225" mass="25905">MTKSNGIFNFKLLIIGESSVGKSSLMTRFVDETFQPTFIPTIGVDFKVRTLIIDGYQCKIQIWIWDTAGQERFRVITTTYYRDAAGVLIVYDVTNRETFSHVCRWIDEIKKYCDDNIVKVLVGNKDDVVSKDDQSIRKVVPTQEVEQYAEKMNMPFFETSAKDNKNIHEVFHTVARIALQQRLEARNKNHSLQRNNMTNGTSSAQSIRIKGSKKKEKNHHGSCCK</sequence>
<dbReference type="PANTHER" id="PTHR47977">
    <property type="entry name" value="RAS-RELATED PROTEIN RAB"/>
    <property type="match status" value="1"/>
</dbReference>
<dbReference type="PROSITE" id="PS51419">
    <property type="entry name" value="RAB"/>
    <property type="match status" value="1"/>
</dbReference>
<evidence type="ECO:0000256" key="3">
    <source>
        <dbReference type="ARBA" id="ARBA00023134"/>
    </source>
</evidence>
<dbReference type="GO" id="GO:0003924">
    <property type="term" value="F:GTPase activity"/>
    <property type="evidence" value="ECO:0007669"/>
    <property type="project" value="InterPro"/>
</dbReference>
<dbReference type="InterPro" id="IPR005225">
    <property type="entry name" value="Small_GTP-bd"/>
</dbReference>
<organism evidence="6 7">
    <name type="scientific">Adineta steineri</name>
    <dbReference type="NCBI Taxonomy" id="433720"/>
    <lineage>
        <taxon>Eukaryota</taxon>
        <taxon>Metazoa</taxon>
        <taxon>Spiralia</taxon>
        <taxon>Gnathifera</taxon>
        <taxon>Rotifera</taxon>
        <taxon>Eurotatoria</taxon>
        <taxon>Bdelloidea</taxon>
        <taxon>Adinetida</taxon>
        <taxon>Adinetidae</taxon>
        <taxon>Adineta</taxon>
    </lineage>
</organism>
<dbReference type="CDD" id="cd00154">
    <property type="entry name" value="Rab"/>
    <property type="match status" value="1"/>
</dbReference>
<feature type="compositionally biased region" description="Polar residues" evidence="5">
    <location>
        <begin position="190"/>
        <end position="206"/>
    </location>
</feature>
<dbReference type="SMART" id="SM00174">
    <property type="entry name" value="RHO"/>
    <property type="match status" value="1"/>
</dbReference>
<dbReference type="PROSITE" id="PS51421">
    <property type="entry name" value="RAS"/>
    <property type="match status" value="1"/>
</dbReference>
<evidence type="ECO:0000256" key="2">
    <source>
        <dbReference type="ARBA" id="ARBA00022741"/>
    </source>
</evidence>
<name>A0A818VH66_9BILA</name>
<reference evidence="6" key="1">
    <citation type="submission" date="2021-02" db="EMBL/GenBank/DDBJ databases">
        <authorList>
            <person name="Nowell W R."/>
        </authorList>
    </citation>
    <scope>NUCLEOTIDE SEQUENCE</scope>
</reference>
<keyword evidence="3" id="KW-0342">GTP-binding</keyword>
<dbReference type="SMART" id="SM00176">
    <property type="entry name" value="RAN"/>
    <property type="match status" value="1"/>
</dbReference>
<evidence type="ECO:0000256" key="4">
    <source>
        <dbReference type="ARBA" id="ARBA00023136"/>
    </source>
</evidence>
<dbReference type="PRINTS" id="PR00449">
    <property type="entry name" value="RASTRNSFRMNG"/>
</dbReference>
<accession>A0A818VH66</accession>
<dbReference type="SUPFAM" id="SSF52540">
    <property type="entry name" value="P-loop containing nucleoside triphosphate hydrolases"/>
    <property type="match status" value="1"/>
</dbReference>
<evidence type="ECO:0000313" key="6">
    <source>
        <dbReference type="EMBL" id="CAF3708798.1"/>
    </source>
</evidence>
<keyword evidence="2" id="KW-0547">Nucleotide-binding</keyword>
<dbReference type="PROSITE" id="PS51420">
    <property type="entry name" value="RHO"/>
    <property type="match status" value="1"/>
</dbReference>
<dbReference type="EMBL" id="CAJOAZ010000757">
    <property type="protein sequence ID" value="CAF3708798.1"/>
    <property type="molecule type" value="Genomic_DNA"/>
</dbReference>